<accession>A0A0D2MG72</accession>
<dbReference type="Gene3D" id="3.30.428.10">
    <property type="entry name" value="HIT-like"/>
    <property type="match status" value="1"/>
</dbReference>
<dbReference type="Gene3D" id="3.30.70.330">
    <property type="match status" value="1"/>
</dbReference>
<evidence type="ECO:0000256" key="1">
    <source>
        <dbReference type="PROSITE-ProRule" id="PRU00176"/>
    </source>
</evidence>
<dbReference type="GO" id="GO:0000398">
    <property type="term" value="P:mRNA splicing, via spliceosome"/>
    <property type="evidence" value="ECO:0007669"/>
    <property type="project" value="TreeGrafter"/>
</dbReference>
<dbReference type="InterPro" id="IPR006767">
    <property type="entry name" value="Cwf19-like_C_dom-2"/>
</dbReference>
<proteinExistence type="predicted"/>
<dbReference type="STRING" id="145388.A0A0D2MG72"/>
<evidence type="ECO:0000313" key="4">
    <source>
        <dbReference type="EMBL" id="KIZ02105.1"/>
    </source>
</evidence>
<dbReference type="Proteomes" id="UP000054498">
    <property type="component" value="Unassembled WGS sequence"/>
</dbReference>
<dbReference type="InterPro" id="IPR012677">
    <property type="entry name" value="Nucleotide-bd_a/b_plait_sf"/>
</dbReference>
<name>A0A0D2MG72_9CHLO</name>
<dbReference type="AlphaFoldDB" id="A0A0D2MG72"/>
<dbReference type="OrthoDB" id="444325at2759"/>
<dbReference type="PANTHER" id="PTHR12072:SF4">
    <property type="entry name" value="CWF19-LIKE PROTEIN 1"/>
    <property type="match status" value="1"/>
</dbReference>
<dbReference type="PANTHER" id="PTHR12072">
    <property type="entry name" value="CWF19, CELL CYCLE CONTROL PROTEIN"/>
    <property type="match status" value="1"/>
</dbReference>
<dbReference type="Pfam" id="PF04676">
    <property type="entry name" value="CwfJ_C_2"/>
    <property type="match status" value="1"/>
</dbReference>
<dbReference type="CDD" id="cd07380">
    <property type="entry name" value="MPP_CWF19_N"/>
    <property type="match status" value="1"/>
</dbReference>
<dbReference type="GO" id="GO:0003723">
    <property type="term" value="F:RNA binding"/>
    <property type="evidence" value="ECO:0007669"/>
    <property type="project" value="UniProtKB-UniRule"/>
</dbReference>
<dbReference type="Pfam" id="PF04677">
    <property type="entry name" value="CwfJ_C_1"/>
    <property type="match status" value="1"/>
</dbReference>
<keyword evidence="1" id="KW-0694">RNA-binding</keyword>
<dbReference type="SUPFAM" id="SSF54928">
    <property type="entry name" value="RNA-binding domain, RBD"/>
    <property type="match status" value="1"/>
</dbReference>
<keyword evidence="5" id="KW-1185">Reference proteome</keyword>
<dbReference type="PROSITE" id="PS50102">
    <property type="entry name" value="RRM"/>
    <property type="match status" value="1"/>
</dbReference>
<feature type="domain" description="RRM" evidence="3">
    <location>
        <begin position="347"/>
        <end position="449"/>
    </location>
</feature>
<dbReference type="RefSeq" id="XP_013901124.1">
    <property type="nucleotide sequence ID" value="XM_014045670.1"/>
</dbReference>
<dbReference type="InterPro" id="IPR036265">
    <property type="entry name" value="HIT-like_sf"/>
</dbReference>
<dbReference type="SMART" id="SM00360">
    <property type="entry name" value="RRM"/>
    <property type="match status" value="1"/>
</dbReference>
<gene>
    <name evidence="4" type="ORF">MNEG_5855</name>
</gene>
<dbReference type="InterPro" id="IPR040194">
    <property type="entry name" value="Cwf19-like"/>
</dbReference>
<reference evidence="4 5" key="1">
    <citation type="journal article" date="2013" name="BMC Genomics">
        <title>Reconstruction of the lipid metabolism for the microalga Monoraphidium neglectum from its genome sequence reveals characteristics suitable for biofuel production.</title>
        <authorList>
            <person name="Bogen C."/>
            <person name="Al-Dilaimi A."/>
            <person name="Albersmeier A."/>
            <person name="Wichmann J."/>
            <person name="Grundmann M."/>
            <person name="Rupp O."/>
            <person name="Lauersen K.J."/>
            <person name="Blifernez-Klassen O."/>
            <person name="Kalinowski J."/>
            <person name="Goesmann A."/>
            <person name="Mussgnug J.H."/>
            <person name="Kruse O."/>
        </authorList>
    </citation>
    <scope>NUCLEOTIDE SEQUENCE [LARGE SCALE GENOMIC DNA]</scope>
    <source>
        <strain evidence="4 5">SAG 48.87</strain>
    </source>
</reference>
<dbReference type="InterPro" id="IPR000504">
    <property type="entry name" value="RRM_dom"/>
</dbReference>
<organism evidence="4 5">
    <name type="scientific">Monoraphidium neglectum</name>
    <dbReference type="NCBI Taxonomy" id="145388"/>
    <lineage>
        <taxon>Eukaryota</taxon>
        <taxon>Viridiplantae</taxon>
        <taxon>Chlorophyta</taxon>
        <taxon>core chlorophytes</taxon>
        <taxon>Chlorophyceae</taxon>
        <taxon>CS clade</taxon>
        <taxon>Sphaeropleales</taxon>
        <taxon>Selenastraceae</taxon>
        <taxon>Monoraphidium</taxon>
    </lineage>
</organism>
<dbReference type="SUPFAM" id="SSF54197">
    <property type="entry name" value="HIT-like"/>
    <property type="match status" value="1"/>
</dbReference>
<dbReference type="EMBL" id="KK101121">
    <property type="protein sequence ID" value="KIZ02105.1"/>
    <property type="molecule type" value="Genomic_DNA"/>
</dbReference>
<protein>
    <recommendedName>
        <fullName evidence="3">RRM domain-containing protein</fullName>
    </recommendedName>
</protein>
<evidence type="ECO:0000256" key="2">
    <source>
        <dbReference type="SAM" id="MobiDB-lite"/>
    </source>
</evidence>
<dbReference type="GO" id="GO:0061632">
    <property type="term" value="F:RNA lariat debranching enzyme activator activity"/>
    <property type="evidence" value="ECO:0007669"/>
    <property type="project" value="TreeGrafter"/>
</dbReference>
<dbReference type="KEGG" id="mng:MNEG_5855"/>
<dbReference type="InterPro" id="IPR035979">
    <property type="entry name" value="RBD_domain_sf"/>
</dbReference>
<evidence type="ECO:0000259" key="3">
    <source>
        <dbReference type="PROSITE" id="PS50102"/>
    </source>
</evidence>
<evidence type="ECO:0000313" key="5">
    <source>
        <dbReference type="Proteomes" id="UP000054498"/>
    </source>
</evidence>
<sequence length="719" mass="74180">MEKPVKILLAGDVGGSLSALMKRVVAVNSKSGPFDMLICVGGFFTPGGDEPDAQPPADMQPYLSGETKPPIPTYFIGAYGQGSGAGMQAARAAGDACGIKYLGRAGVVEQGGLNIAFLDGRRPPPAAPGADGAAAAAAPPGGASCPHYTPEDLGAVKRDLRDLAGDVDLLLTCEWPEGLLAGLPPDQAAVAGMQPAACSSASAELAALARPRYHVAGGQGVFYARPPYTNPDLGAGPRATRFVGLAHVGNAGKQKFLHALALVPAARQTPEQLSAVPEGATGCPFSEKPGGKRPAEAPADDLGQSYRWAATNKRPRGDKQQQGQPGQPPAAPATAWGNAGVTKDNAATVYVKNIPFSATMADVEGFFLKAGKGAASRQGSRRGHGARRTPLAPGGGAPVVDVRRGVDDQGRPKSWAHVQFDCGEAVARALQLDGGELLGRPLGVAPAVQGSSTRAQQHAAPPAQPVDGCWFCLSSESVDVSLVASVGDETYVALDKGQITPDHVLVVPIEHYPSMLSLPPAGADEVARYLSSLRAAFAADGKRLVGFERHLALRGKGGNHCHVNVVGVSPEAAAGAREAFERQAAEAGFEVAHVPAKGGQLDTRRQLRALCDPALVPGAACPIVDRAACDAALQRLSGGGEYFLGLLPDGGAVIRPIRRGERFPMHLGRQILAGLAGAPDRADWRQCSKGSAAEEEAEAERFKAKYKPFDIMAVAAGQG</sequence>
<feature type="region of interest" description="Disordered" evidence="2">
    <location>
        <begin position="373"/>
        <end position="401"/>
    </location>
</feature>
<dbReference type="GeneID" id="25738732"/>
<dbReference type="InterPro" id="IPR006768">
    <property type="entry name" value="Cwf19-like_C_dom-1"/>
</dbReference>
<feature type="region of interest" description="Disordered" evidence="2">
    <location>
        <begin position="124"/>
        <end position="144"/>
    </location>
</feature>
<dbReference type="GO" id="GO:0071014">
    <property type="term" value="C:post-mRNA release spliceosomal complex"/>
    <property type="evidence" value="ECO:0007669"/>
    <property type="project" value="TreeGrafter"/>
</dbReference>
<feature type="region of interest" description="Disordered" evidence="2">
    <location>
        <begin position="272"/>
        <end position="338"/>
    </location>
</feature>
<feature type="compositionally biased region" description="Low complexity" evidence="2">
    <location>
        <begin position="128"/>
        <end position="143"/>
    </location>
</feature>